<comment type="caution">
    <text evidence="3">The sequence shown here is derived from an EMBL/GenBank/DDBJ whole genome shotgun (WGS) entry which is preliminary data.</text>
</comment>
<dbReference type="Proteomes" id="UP000321249">
    <property type="component" value="Unassembled WGS sequence"/>
</dbReference>
<dbReference type="Gene3D" id="1.10.10.10">
    <property type="entry name" value="Winged helix-like DNA-binding domain superfamily/Winged helix DNA-binding domain"/>
    <property type="match status" value="1"/>
</dbReference>
<accession>A0A5C6TVI6</accession>
<organism evidence="3 4">
    <name type="scientific">Allosphingosinicella ginsenosidimutans</name>
    <dbReference type="NCBI Taxonomy" id="1176539"/>
    <lineage>
        <taxon>Bacteria</taxon>
        <taxon>Pseudomonadati</taxon>
        <taxon>Pseudomonadota</taxon>
        <taxon>Alphaproteobacteria</taxon>
        <taxon>Sphingomonadales</taxon>
        <taxon>Sphingomonadaceae</taxon>
        <taxon>Allosphingosinicella</taxon>
    </lineage>
</organism>
<dbReference type="AlphaFoldDB" id="A0A5C6TVI6"/>
<feature type="transmembrane region" description="Helical" evidence="1">
    <location>
        <begin position="145"/>
        <end position="168"/>
    </location>
</feature>
<protein>
    <recommendedName>
        <fullName evidence="2">HTH luxR-type domain-containing protein</fullName>
    </recommendedName>
</protein>
<keyword evidence="1" id="KW-1133">Transmembrane helix</keyword>
<evidence type="ECO:0000313" key="3">
    <source>
        <dbReference type="EMBL" id="TXC63865.1"/>
    </source>
</evidence>
<dbReference type="SUPFAM" id="SSF46894">
    <property type="entry name" value="C-terminal effector domain of the bipartite response regulators"/>
    <property type="match status" value="1"/>
</dbReference>
<dbReference type="Pfam" id="PF04545">
    <property type="entry name" value="Sigma70_r4"/>
    <property type="match status" value="1"/>
</dbReference>
<evidence type="ECO:0000313" key="4">
    <source>
        <dbReference type="Proteomes" id="UP000321249"/>
    </source>
</evidence>
<dbReference type="OrthoDB" id="7409632at2"/>
<keyword evidence="1" id="KW-0472">Membrane</keyword>
<keyword evidence="4" id="KW-1185">Reference proteome</keyword>
<reference evidence="3 4" key="1">
    <citation type="journal article" date="2015" name="J. Microbiol.">
        <title>Sphingosinicella ginsenosidimutans sp. nov., with ginsenoside converting activity.</title>
        <authorList>
            <person name="Kim J.K."/>
            <person name="Kang M.S."/>
            <person name="Park S.C."/>
            <person name="Kim K.M."/>
            <person name="Choi K."/>
            <person name="Yoon M.H."/>
            <person name="Im W.T."/>
        </authorList>
    </citation>
    <scope>NUCLEOTIDE SEQUENCE [LARGE SCALE GENOMIC DNA]</scope>
    <source>
        <strain evidence="3 4">BS-11</strain>
    </source>
</reference>
<keyword evidence="1" id="KW-0812">Transmembrane</keyword>
<evidence type="ECO:0000256" key="1">
    <source>
        <dbReference type="SAM" id="Phobius"/>
    </source>
</evidence>
<dbReference type="EMBL" id="VOQQ01000001">
    <property type="protein sequence ID" value="TXC63865.1"/>
    <property type="molecule type" value="Genomic_DNA"/>
</dbReference>
<dbReference type="GO" id="GO:0006352">
    <property type="term" value="P:DNA-templated transcription initiation"/>
    <property type="evidence" value="ECO:0007669"/>
    <property type="project" value="InterPro"/>
</dbReference>
<proteinExistence type="predicted"/>
<dbReference type="InterPro" id="IPR007630">
    <property type="entry name" value="RNA_pol_sigma70_r4"/>
</dbReference>
<evidence type="ECO:0000259" key="2">
    <source>
        <dbReference type="PROSITE" id="PS50043"/>
    </source>
</evidence>
<dbReference type="PROSITE" id="PS50043">
    <property type="entry name" value="HTH_LUXR_2"/>
    <property type="match status" value="1"/>
</dbReference>
<dbReference type="InterPro" id="IPR036388">
    <property type="entry name" value="WH-like_DNA-bd_sf"/>
</dbReference>
<name>A0A5C6TVI6_9SPHN</name>
<dbReference type="SMART" id="SM00421">
    <property type="entry name" value="HTH_LUXR"/>
    <property type="match status" value="1"/>
</dbReference>
<sequence>MEDNRPHLTEAQKEVLRLFHVRKSAKEIGRELNITHWAVNERLRSARRALRAASSAEAAERLARCESAATYNRIVCDPALLAERAGHPDEMTPHLDEQAPRAEGETWLREERVLYRHDPLHSLRLPLPRYRGEPNDLSATTRLKWIGALAFGIVLAIGALVSIAGGLLEIFSSLVGTL</sequence>
<dbReference type="InterPro" id="IPR000792">
    <property type="entry name" value="Tscrpt_reg_LuxR_C"/>
</dbReference>
<dbReference type="InterPro" id="IPR016032">
    <property type="entry name" value="Sig_transdc_resp-reg_C-effctor"/>
</dbReference>
<gene>
    <name evidence="3" type="ORF">FRZ32_09470</name>
</gene>
<dbReference type="GO" id="GO:0003700">
    <property type="term" value="F:DNA-binding transcription factor activity"/>
    <property type="evidence" value="ECO:0007669"/>
    <property type="project" value="InterPro"/>
</dbReference>
<dbReference type="RefSeq" id="WP_147043273.1">
    <property type="nucleotide sequence ID" value="NZ_BAABIR010000004.1"/>
</dbReference>
<feature type="domain" description="HTH luxR-type" evidence="2">
    <location>
        <begin position="1"/>
        <end position="66"/>
    </location>
</feature>
<dbReference type="GO" id="GO:0003677">
    <property type="term" value="F:DNA binding"/>
    <property type="evidence" value="ECO:0007669"/>
    <property type="project" value="InterPro"/>
</dbReference>